<evidence type="ECO:0000313" key="6">
    <source>
        <dbReference type="EMBL" id="SMC82599.1"/>
    </source>
</evidence>
<dbReference type="SUPFAM" id="SSF48179">
    <property type="entry name" value="6-phosphogluconate dehydrogenase C-terminal domain-like"/>
    <property type="match status" value="1"/>
</dbReference>
<dbReference type="GO" id="GO:0070403">
    <property type="term" value="F:NAD+ binding"/>
    <property type="evidence" value="ECO:0007669"/>
    <property type="project" value="InterPro"/>
</dbReference>
<dbReference type="InterPro" id="IPR006176">
    <property type="entry name" value="3-OHacyl-CoA_DH_NAD-bd"/>
</dbReference>
<dbReference type="Proteomes" id="UP000192790">
    <property type="component" value="Unassembled WGS sequence"/>
</dbReference>
<dbReference type="InterPro" id="IPR036291">
    <property type="entry name" value="NAD(P)-bd_dom_sf"/>
</dbReference>
<dbReference type="InterPro" id="IPR013328">
    <property type="entry name" value="6PGD_dom2"/>
</dbReference>
<protein>
    <submittedName>
        <fullName evidence="6">3-hydroxyacyl-CoA dehydrogenase</fullName>
    </submittedName>
</protein>
<dbReference type="PANTHER" id="PTHR48075">
    <property type="entry name" value="3-HYDROXYACYL-COA DEHYDROGENASE FAMILY PROTEIN"/>
    <property type="match status" value="1"/>
</dbReference>
<dbReference type="UniPathway" id="UPA00863"/>
<dbReference type="GO" id="GO:0050104">
    <property type="term" value="F:L-gulonate 3-dehydrogenase activity"/>
    <property type="evidence" value="ECO:0007669"/>
    <property type="project" value="TreeGrafter"/>
</dbReference>
<keyword evidence="7" id="KW-1185">Reference proteome</keyword>
<dbReference type="InterPro" id="IPR008927">
    <property type="entry name" value="6-PGluconate_DH-like_C_sf"/>
</dbReference>
<dbReference type="PROSITE" id="PS00067">
    <property type="entry name" value="3HCDH"/>
    <property type="match status" value="1"/>
</dbReference>
<comment type="similarity">
    <text evidence="2">Belongs to the 3-hydroxyacyl-CoA dehydrogenase family.</text>
</comment>
<dbReference type="PANTHER" id="PTHR48075:SF1">
    <property type="entry name" value="LAMBDA-CRYSTALLIN HOMOLOG"/>
    <property type="match status" value="1"/>
</dbReference>
<dbReference type="Gene3D" id="1.10.1040.10">
    <property type="entry name" value="N-(1-d-carboxylethyl)-l-norvaline Dehydrogenase, domain 2"/>
    <property type="match status" value="1"/>
</dbReference>
<gene>
    <name evidence="6" type="ORF">SAMN02745168_2714</name>
</gene>
<dbReference type="InterPro" id="IPR006108">
    <property type="entry name" value="3HC_DH_C"/>
</dbReference>
<dbReference type="Pfam" id="PF00725">
    <property type="entry name" value="3HCDH"/>
    <property type="match status" value="1"/>
</dbReference>
<dbReference type="EMBL" id="FWXW01000009">
    <property type="protein sequence ID" value="SMC82599.1"/>
    <property type="molecule type" value="Genomic_DNA"/>
</dbReference>
<evidence type="ECO:0000256" key="2">
    <source>
        <dbReference type="ARBA" id="ARBA00009463"/>
    </source>
</evidence>
<sequence>MSISGIKKVACIGAGTIGSSWATNSCMKGYPVVLYDISEPMLEKAKKNIKDNLDFLSECGVFNKEEVQAALDRVTLTTDMKALGDVQFIQENGPENYEIKQGILAQVDKVAPRDAIYASSTSGLLISEISKYSEYADRCVGAHPYNPPHLIPLVELAKGEKTKDEVLETACELYKAIGKEPVILKKEILGFIANRLQAALYREVIEIVNRGVCTVEDVDKACLFGPGLRYGILGPNLIWHLGGGEGGLKHLLDFIRPTIGLWYNDMSDAKDLPDGWSDKAMAGVLEEMKNRDKEFGNTSAEVARFRDQTLVELLRIHKKL</sequence>
<dbReference type="STRING" id="1122930.SAMN02745168_2714"/>
<proteinExistence type="inferred from homology"/>
<reference evidence="6 7" key="1">
    <citation type="submission" date="2017-04" db="EMBL/GenBank/DDBJ databases">
        <authorList>
            <person name="Afonso C.L."/>
            <person name="Miller P.J."/>
            <person name="Scott M.A."/>
            <person name="Spackman E."/>
            <person name="Goraichik I."/>
            <person name="Dimitrov K.M."/>
            <person name="Suarez D.L."/>
            <person name="Swayne D.E."/>
        </authorList>
    </citation>
    <scope>NUCLEOTIDE SEQUENCE [LARGE SCALE GENOMIC DNA]</scope>
    <source>
        <strain evidence="6 7">DSM 12816</strain>
    </source>
</reference>
<keyword evidence="3" id="KW-0560">Oxidoreductase</keyword>
<feature type="domain" description="3-hydroxyacyl-CoA dehydrogenase NAD binding" evidence="5">
    <location>
        <begin position="8"/>
        <end position="185"/>
    </location>
</feature>
<evidence type="ECO:0000259" key="5">
    <source>
        <dbReference type="Pfam" id="PF02737"/>
    </source>
</evidence>
<feature type="domain" description="3-hydroxyacyl-CoA dehydrogenase C-terminal" evidence="4">
    <location>
        <begin position="190"/>
        <end position="256"/>
    </location>
</feature>
<dbReference type="Pfam" id="PF02737">
    <property type="entry name" value="3HCDH_N"/>
    <property type="match status" value="1"/>
</dbReference>
<organism evidence="6 7">
    <name type="scientific">Papillibacter cinnamivorans DSM 12816</name>
    <dbReference type="NCBI Taxonomy" id="1122930"/>
    <lineage>
        <taxon>Bacteria</taxon>
        <taxon>Bacillati</taxon>
        <taxon>Bacillota</taxon>
        <taxon>Clostridia</taxon>
        <taxon>Eubacteriales</taxon>
        <taxon>Oscillospiraceae</taxon>
        <taxon>Papillibacter</taxon>
    </lineage>
</organism>
<evidence type="ECO:0000259" key="4">
    <source>
        <dbReference type="Pfam" id="PF00725"/>
    </source>
</evidence>
<evidence type="ECO:0000313" key="7">
    <source>
        <dbReference type="Proteomes" id="UP000192790"/>
    </source>
</evidence>
<dbReference type="OrthoDB" id="9771883at2"/>
<comment type="pathway">
    <text evidence="1">Lipid metabolism; butanoate metabolism.</text>
</comment>
<dbReference type="Gene3D" id="3.40.50.720">
    <property type="entry name" value="NAD(P)-binding Rossmann-like Domain"/>
    <property type="match status" value="1"/>
</dbReference>
<dbReference type="AlphaFoldDB" id="A0A1W2CBQ8"/>
<dbReference type="RefSeq" id="WP_084235380.1">
    <property type="nucleotide sequence ID" value="NZ_FWXW01000009.1"/>
</dbReference>
<dbReference type="GO" id="GO:0019605">
    <property type="term" value="P:butyrate metabolic process"/>
    <property type="evidence" value="ECO:0007669"/>
    <property type="project" value="UniProtKB-UniPathway"/>
</dbReference>
<dbReference type="InterPro" id="IPR006180">
    <property type="entry name" value="3-OHacyl-CoA_DH_CS"/>
</dbReference>
<accession>A0A1W2CBQ8</accession>
<name>A0A1W2CBQ8_9FIRM</name>
<evidence type="ECO:0000256" key="3">
    <source>
        <dbReference type="ARBA" id="ARBA00023002"/>
    </source>
</evidence>
<dbReference type="SUPFAM" id="SSF51735">
    <property type="entry name" value="NAD(P)-binding Rossmann-fold domains"/>
    <property type="match status" value="1"/>
</dbReference>
<evidence type="ECO:0000256" key="1">
    <source>
        <dbReference type="ARBA" id="ARBA00005086"/>
    </source>
</evidence>